<evidence type="ECO:0000256" key="8">
    <source>
        <dbReference type="ARBA" id="ARBA00022989"/>
    </source>
</evidence>
<dbReference type="EMBL" id="CAJVRM010000118">
    <property type="protein sequence ID" value="CAG8974936.1"/>
    <property type="molecule type" value="Genomic_DNA"/>
</dbReference>
<keyword evidence="14" id="KW-1185">Reference proteome</keyword>
<feature type="transmembrane region" description="Helical" evidence="11">
    <location>
        <begin position="1142"/>
        <end position="1164"/>
    </location>
</feature>
<dbReference type="SUPFAM" id="SSF52540">
    <property type="entry name" value="P-loop containing nucleoside triphosphate hydrolases"/>
    <property type="match status" value="2"/>
</dbReference>
<dbReference type="GO" id="GO:0140359">
    <property type="term" value="F:ABC-type transporter activity"/>
    <property type="evidence" value="ECO:0007669"/>
    <property type="project" value="InterPro"/>
</dbReference>
<dbReference type="InterPro" id="IPR017871">
    <property type="entry name" value="ABC_transporter-like_CS"/>
</dbReference>
<dbReference type="PROSITE" id="PS00211">
    <property type="entry name" value="ABC_TRANSPORTER_1"/>
    <property type="match status" value="1"/>
</dbReference>
<dbReference type="PROSITE" id="PS50893">
    <property type="entry name" value="ABC_TRANSPORTER_2"/>
    <property type="match status" value="2"/>
</dbReference>
<feature type="compositionally biased region" description="Low complexity" evidence="10">
    <location>
        <begin position="1589"/>
        <end position="1599"/>
    </location>
</feature>
<feature type="transmembrane region" description="Helical" evidence="11">
    <location>
        <begin position="1113"/>
        <end position="1136"/>
    </location>
</feature>
<evidence type="ECO:0000256" key="6">
    <source>
        <dbReference type="ARBA" id="ARBA00022741"/>
    </source>
</evidence>
<feature type="transmembrane region" description="Helical" evidence="11">
    <location>
        <begin position="1078"/>
        <end position="1101"/>
    </location>
</feature>
<gene>
    <name evidence="13" type="ORF">HYALB_00007613</name>
</gene>
<feature type="transmembrane region" description="Helical" evidence="11">
    <location>
        <begin position="415"/>
        <end position="438"/>
    </location>
</feature>
<dbReference type="Gene3D" id="3.40.50.300">
    <property type="entry name" value="P-loop containing nucleotide triphosphate hydrolases"/>
    <property type="match status" value="2"/>
</dbReference>
<feature type="transmembrane region" description="Helical" evidence="11">
    <location>
        <begin position="372"/>
        <end position="395"/>
    </location>
</feature>
<dbReference type="GO" id="GO:0005319">
    <property type="term" value="F:lipid transporter activity"/>
    <property type="evidence" value="ECO:0007669"/>
    <property type="project" value="TreeGrafter"/>
</dbReference>
<feature type="transmembrane region" description="Helical" evidence="11">
    <location>
        <begin position="1037"/>
        <end position="1058"/>
    </location>
</feature>
<dbReference type="GO" id="GO:0005524">
    <property type="term" value="F:ATP binding"/>
    <property type="evidence" value="ECO:0007669"/>
    <property type="project" value="UniProtKB-KW"/>
</dbReference>
<feature type="region of interest" description="Disordered" evidence="10">
    <location>
        <begin position="1566"/>
        <end position="1617"/>
    </location>
</feature>
<comment type="similarity">
    <text evidence="2">Belongs to the ABC transporter superfamily. ABCA family.</text>
</comment>
<evidence type="ECO:0000256" key="1">
    <source>
        <dbReference type="ARBA" id="ARBA00004141"/>
    </source>
</evidence>
<dbReference type="SMART" id="SM00382">
    <property type="entry name" value="AAA"/>
    <property type="match status" value="2"/>
</dbReference>
<dbReference type="GO" id="GO:0016887">
    <property type="term" value="F:ATP hydrolysis activity"/>
    <property type="evidence" value="ECO:0007669"/>
    <property type="project" value="InterPro"/>
</dbReference>
<evidence type="ECO:0000256" key="10">
    <source>
        <dbReference type="SAM" id="MobiDB-lite"/>
    </source>
</evidence>
<dbReference type="FunFam" id="3.40.50.300:FF:001345">
    <property type="entry name" value="Related to ABC transporter"/>
    <property type="match status" value="1"/>
</dbReference>
<evidence type="ECO:0000256" key="4">
    <source>
        <dbReference type="ARBA" id="ARBA00022692"/>
    </source>
</evidence>
<feature type="domain" description="ABC transporter" evidence="12">
    <location>
        <begin position="468"/>
        <end position="737"/>
    </location>
</feature>
<comment type="caution">
    <text evidence="13">The sequence shown here is derived from an EMBL/GenBank/DDBJ whole genome shotgun (WGS) entry which is preliminary data.</text>
</comment>
<feature type="region of interest" description="Disordered" evidence="10">
    <location>
        <begin position="808"/>
        <end position="829"/>
    </location>
</feature>
<protein>
    <recommendedName>
        <fullName evidence="12">ABC transporter domain-containing protein</fullName>
    </recommendedName>
</protein>
<accession>A0A9N9LLW2</accession>
<feature type="transmembrane region" description="Helical" evidence="11">
    <location>
        <begin position="346"/>
        <end position="365"/>
    </location>
</feature>
<evidence type="ECO:0000256" key="9">
    <source>
        <dbReference type="ARBA" id="ARBA00023136"/>
    </source>
</evidence>
<evidence type="ECO:0000256" key="2">
    <source>
        <dbReference type="ARBA" id="ARBA00008869"/>
    </source>
</evidence>
<keyword evidence="8 11" id="KW-1133">Transmembrane helix</keyword>
<feature type="transmembrane region" description="Helical" evidence="11">
    <location>
        <begin position="293"/>
        <end position="312"/>
    </location>
</feature>
<reference evidence="13" key="1">
    <citation type="submission" date="2021-07" db="EMBL/GenBank/DDBJ databases">
        <authorList>
            <person name="Durling M."/>
        </authorList>
    </citation>
    <scope>NUCLEOTIDE SEQUENCE</scope>
</reference>
<evidence type="ECO:0000313" key="14">
    <source>
        <dbReference type="Proteomes" id="UP000701801"/>
    </source>
</evidence>
<feature type="transmembrane region" description="Helical" evidence="11">
    <location>
        <begin position="1176"/>
        <end position="1200"/>
    </location>
</feature>
<dbReference type="GO" id="GO:0016020">
    <property type="term" value="C:membrane"/>
    <property type="evidence" value="ECO:0007669"/>
    <property type="project" value="InterPro"/>
</dbReference>
<keyword evidence="7" id="KW-0067">ATP-binding</keyword>
<feature type="transmembrane region" description="Helical" evidence="11">
    <location>
        <begin position="867"/>
        <end position="888"/>
    </location>
</feature>
<keyword evidence="9 11" id="KW-0472">Membrane</keyword>
<dbReference type="Pfam" id="PF12698">
    <property type="entry name" value="ABC2_membrane_3"/>
    <property type="match status" value="1"/>
</dbReference>
<evidence type="ECO:0000259" key="12">
    <source>
        <dbReference type="PROSITE" id="PS50893"/>
    </source>
</evidence>
<feature type="domain" description="ABC transporter" evidence="12">
    <location>
        <begin position="1287"/>
        <end position="1515"/>
    </location>
</feature>
<name>A0A9N9LLW2_9HELO</name>
<evidence type="ECO:0000256" key="7">
    <source>
        <dbReference type="ARBA" id="ARBA00022840"/>
    </source>
</evidence>
<feature type="transmembrane region" description="Helical" evidence="11">
    <location>
        <begin position="319"/>
        <end position="340"/>
    </location>
</feature>
<comment type="subcellular location">
    <subcellularLocation>
        <location evidence="1">Membrane</location>
        <topology evidence="1">Multi-pass membrane protein</topology>
    </subcellularLocation>
</comment>
<evidence type="ECO:0000256" key="3">
    <source>
        <dbReference type="ARBA" id="ARBA00022448"/>
    </source>
</evidence>
<keyword evidence="3" id="KW-0813">Transport</keyword>
<dbReference type="Pfam" id="PF00005">
    <property type="entry name" value="ABC_tran"/>
    <property type="match status" value="2"/>
</dbReference>
<dbReference type="InterPro" id="IPR027417">
    <property type="entry name" value="P-loop_NTPase"/>
</dbReference>
<organism evidence="13 14">
    <name type="scientific">Hymenoscyphus albidus</name>
    <dbReference type="NCBI Taxonomy" id="595503"/>
    <lineage>
        <taxon>Eukaryota</taxon>
        <taxon>Fungi</taxon>
        <taxon>Dikarya</taxon>
        <taxon>Ascomycota</taxon>
        <taxon>Pezizomycotina</taxon>
        <taxon>Leotiomycetes</taxon>
        <taxon>Helotiales</taxon>
        <taxon>Helotiaceae</taxon>
        <taxon>Hymenoscyphus</taxon>
    </lineage>
</organism>
<dbReference type="InterPro" id="IPR003593">
    <property type="entry name" value="AAA+_ATPase"/>
</dbReference>
<feature type="transmembrane region" description="Helical" evidence="11">
    <location>
        <begin position="1220"/>
        <end position="1244"/>
    </location>
</feature>
<feature type="transmembrane region" description="Helical" evidence="11">
    <location>
        <begin position="231"/>
        <end position="251"/>
    </location>
</feature>
<dbReference type="Proteomes" id="UP000701801">
    <property type="component" value="Unassembled WGS sequence"/>
</dbReference>
<dbReference type="PANTHER" id="PTHR19229:SF36">
    <property type="entry name" value="ATP-BINDING CASSETTE SUB-FAMILY A MEMBER 2"/>
    <property type="match status" value="1"/>
</dbReference>
<evidence type="ECO:0000256" key="11">
    <source>
        <dbReference type="SAM" id="Phobius"/>
    </source>
</evidence>
<dbReference type="InterPro" id="IPR026082">
    <property type="entry name" value="ABCA"/>
</dbReference>
<dbReference type="InterPro" id="IPR003439">
    <property type="entry name" value="ABC_transporter-like_ATP-bd"/>
</dbReference>
<evidence type="ECO:0000313" key="13">
    <source>
        <dbReference type="EMBL" id="CAG8974936.1"/>
    </source>
</evidence>
<dbReference type="OrthoDB" id="8061355at2759"/>
<proteinExistence type="inferred from homology"/>
<dbReference type="InterPro" id="IPR013525">
    <property type="entry name" value="ABC2_TM"/>
</dbReference>
<feature type="transmembrane region" description="Helical" evidence="11">
    <location>
        <begin position="29"/>
        <end position="47"/>
    </location>
</feature>
<keyword evidence="6" id="KW-0547">Nucleotide-binding</keyword>
<evidence type="ECO:0000256" key="5">
    <source>
        <dbReference type="ARBA" id="ARBA00022737"/>
    </source>
</evidence>
<dbReference type="PANTHER" id="PTHR19229">
    <property type="entry name" value="ATP-BINDING CASSETTE TRANSPORTER SUBFAMILY A ABCA"/>
    <property type="match status" value="1"/>
</dbReference>
<sequence length="1679" mass="182967">MWKSPFLGQVQTLIVKNVLIALRRHPISTTIRAFLLPIAFVIFLSYARNLFIPPSNFGIGSPSEVRSLGEGLDAATGGRHTVAFVDNGRGGGDIGQVIDLVAQQVTAAGKDVVRLQNEVQLLDACRSSLRGATSCYGGVVFESSPTQGTGGIWNYTLRADGAFGSRIDVEKTTNDVQIFLLPLQRAVDHAILTINASTAAVPLPNNISEYPFTSITQEQRNINIRVNYQGAIINILAIAFLIAMVGVSYHLTGFIASERELGISQLIEAMMPNKKRWQPQVAQILAYHFSFDLIYLPGWIISGIVIGLGVFAETSMAIIIIYHILAGFALTSFSILGASFFKKAQLSGISVALATLLLGVLAQVIDAQDSGTVAVLSLLFTPCNYVFFLIFIARYERQKMATDLIHSAPQNPWELPGIALWVFIILQIFLYPLIGAWVSRILYGTASKGRIVEIDNQDSHMAARNETVSLQDFSKHYPTPWLRRRFMRNPKPTAVAVNGLNLSARQGEICVLLGANGSGKSTTLDSIAGLNTVTSGTITVNGKGGLGIAPQKNVLWDEVTVEEHVRIFNHLKSPLQHDSKEALKKLVEAVDLDRKVSAKSKTLSEQLRTLLAGNCTQIDGEVSHFFHSEEQHANYKPPATGGQKRKLQLAIMFTGGSAVCCIDEVSSGLDPLSRRKIWDILLAERGSRTLILTTHFLDEADLLADKMFILSKGTLRAQGTSVELKEKLGGGYRIHLHLPPGQTSPHIKGVERFDTFGQATYTASTSGEAALIIKCLDKHGLSEYELSGPTIEDVFLQLADEAKSPLGTVAEKAPSETTEGTEERVGGPEIAPTSLDTLGLYTGKRISPFRQCWVLFRKRYTILKRNYLPYICAFLLPVTAAGLVTLFLKDFRAVGCSPVDRSRGSDVESLSTISRLIVVLGPSSKVSLASARALFQRQLPGPLPPDSDLGRLIQIVDTFDQFNNYINTNFTFVRPAGVWLGDNTSPPTVAYLGDRNIYFGMFGLNILDSLLTNVSISTQYAEFDIPWVPGTGKSLQLVVYFGLALAVYPGFFALYPTIERIRNIRDLEYSNGVRSLPLWLAHLGFDFIFVLVSSAVSLIIFAVDSSAWYHDGYLFLIFALYGMASILLAYVVSLFARTTLSSFAFAVASQAVLLLIYLIGYLVTITYAPINRIDDLLLVVNFVVSIVMPIGNVVRALFIALNLFSTTCSGRELSTTPGGILQYGGPILYLIIQILFLFAILLWYDSGSILAWYRRVRGSPPVEPVQTIALEEQADELERISSTNDGLRVLGLTKSFGRMTAVENLNFGIKRGEVFALLGPNGAGKSTTISLIRGDIQPSKNGGKVFVSNIDISAQRAKARAQLGVCPQFDATDVMTTREHLQFYGRVRGVQHVESNVSAVLKAVGLIPFASRMASQLSGGNKRKLSLGIALIGNPSVLLLDEPSSGMDAAAKRQMWSILSSVVPGRSLLLTTHSMEEADALATRAGIMAKRMLAVGTTGFLRRTHGGRLFVHLVLGSAPHTGGEEIEGVRRWIGGVLGGAEVEVEERTFHGQVRFSVCEGERSERSESVLESMNTPNLDQDLDGDYIHNSTSTSTSPSTSNPPLPTNNEKPSDSETGRGWTIGSLITFLEDHSARMGIRYYAVSRTTLDQVFLGIVGGHGVEEEGYVGKRGGVEGWWVG</sequence>
<keyword evidence="4 11" id="KW-0812">Transmembrane</keyword>
<keyword evidence="5" id="KW-0677">Repeat</keyword>
<dbReference type="CDD" id="cd03263">
    <property type="entry name" value="ABC_subfamily_A"/>
    <property type="match status" value="2"/>
</dbReference>